<reference evidence="1 2" key="1">
    <citation type="submission" date="2020-08" db="EMBL/GenBank/DDBJ databases">
        <title>Cohnella phylogeny.</title>
        <authorList>
            <person name="Dunlap C."/>
        </authorList>
    </citation>
    <scope>NUCLEOTIDE SEQUENCE [LARGE SCALE GENOMIC DNA]</scope>
    <source>
        <strain evidence="1 2">DSM 103658</strain>
    </source>
</reference>
<dbReference type="Pfam" id="PF12686">
    <property type="entry name" value="DUF3800"/>
    <property type="match status" value="1"/>
</dbReference>
<comment type="caution">
    <text evidence="1">The sequence shown here is derived from an EMBL/GenBank/DDBJ whole genome shotgun (WGS) entry which is preliminary data.</text>
</comment>
<evidence type="ECO:0000313" key="2">
    <source>
        <dbReference type="Proteomes" id="UP000574133"/>
    </source>
</evidence>
<gene>
    <name evidence="1" type="ORF">H4Q31_13565</name>
</gene>
<dbReference type="EMBL" id="JACJVN010000054">
    <property type="protein sequence ID" value="MBB6678331.1"/>
    <property type="molecule type" value="Genomic_DNA"/>
</dbReference>
<dbReference type="Proteomes" id="UP000574133">
    <property type="component" value="Unassembled WGS sequence"/>
</dbReference>
<dbReference type="InterPro" id="IPR024524">
    <property type="entry name" value="DUF3800"/>
</dbReference>
<protein>
    <submittedName>
        <fullName evidence="1">DUF3800 domain-containing protein</fullName>
    </submittedName>
</protein>
<organism evidence="1 2">
    <name type="scientific">Cohnella lubricantis</name>
    <dbReference type="NCBI Taxonomy" id="2163172"/>
    <lineage>
        <taxon>Bacteria</taxon>
        <taxon>Bacillati</taxon>
        <taxon>Bacillota</taxon>
        <taxon>Bacilli</taxon>
        <taxon>Bacillales</taxon>
        <taxon>Paenibacillaceae</taxon>
        <taxon>Cohnella</taxon>
    </lineage>
</organism>
<sequence>MDISEYQNMLRQAYNITDLNLPWTFFYDETNNARKFRLVEGGFNTSEDANFVLGGIMYTQNQSNADINELFEKLRLPKTIKEIKFKHIADGGFVECLSSTKLKIILEWLLQSDLYIHYSTVNVLYYSLVDIIDTLIIDALDGPFIHHNFINELKNKLYEAVISDKERVVKLLFDFEYPNIKKESLEQFVDALMEFLDEFAENMYSHVWVKSITQMLKQVKSKSELSFLSMETDHLLIPDYSHFYVRPLMVFNASTHIFDNEDHIKRLMKEMDLDLPKDAGFYRFEDSKENKYIQLSDVVVGILGKCFTFVNSVPISKIKKVHEELNAFQLENLKLLDDVITKSDQFNKALLHSSTSLHEKNRLNLLFEL</sequence>
<proteinExistence type="predicted"/>
<keyword evidence="2" id="KW-1185">Reference proteome</keyword>
<dbReference type="AlphaFoldDB" id="A0A841TIL7"/>
<dbReference type="RefSeq" id="WP_185179604.1">
    <property type="nucleotide sequence ID" value="NZ_CBCSEP010000041.1"/>
</dbReference>
<name>A0A841TIL7_9BACL</name>
<accession>A0A841TIL7</accession>
<evidence type="ECO:0000313" key="1">
    <source>
        <dbReference type="EMBL" id="MBB6678331.1"/>
    </source>
</evidence>